<organism evidence="1 2">
    <name type="scientific">Prunus dulcis</name>
    <name type="common">Almond</name>
    <name type="synonym">Amygdalus dulcis</name>
    <dbReference type="NCBI Taxonomy" id="3755"/>
    <lineage>
        <taxon>Eukaryota</taxon>
        <taxon>Viridiplantae</taxon>
        <taxon>Streptophyta</taxon>
        <taxon>Embryophyta</taxon>
        <taxon>Tracheophyta</taxon>
        <taxon>Spermatophyta</taxon>
        <taxon>Magnoliopsida</taxon>
        <taxon>eudicotyledons</taxon>
        <taxon>Gunneridae</taxon>
        <taxon>Pentapetalae</taxon>
        <taxon>rosids</taxon>
        <taxon>fabids</taxon>
        <taxon>Rosales</taxon>
        <taxon>Rosaceae</taxon>
        <taxon>Amygdaloideae</taxon>
        <taxon>Amygdaleae</taxon>
        <taxon>Prunus</taxon>
    </lineage>
</organism>
<accession>A0AAD4Z4D5</accession>
<dbReference type="AlphaFoldDB" id="A0AAD4Z4D5"/>
<name>A0AAD4Z4D5_PRUDU</name>
<comment type="caution">
    <text evidence="1">The sequence shown here is derived from an EMBL/GenBank/DDBJ whole genome shotgun (WGS) entry which is preliminary data.</text>
</comment>
<evidence type="ECO:0000313" key="2">
    <source>
        <dbReference type="Proteomes" id="UP001054821"/>
    </source>
</evidence>
<proteinExistence type="predicted"/>
<protein>
    <submittedName>
        <fullName evidence="1">Uncharacterized protein</fullName>
    </submittedName>
</protein>
<evidence type="ECO:0000313" key="1">
    <source>
        <dbReference type="EMBL" id="KAI5332094.1"/>
    </source>
</evidence>
<keyword evidence="2" id="KW-1185">Reference proteome</keyword>
<dbReference type="InterPro" id="IPR016169">
    <property type="entry name" value="FAD-bd_PCMH_sub2"/>
</dbReference>
<reference evidence="1 2" key="1">
    <citation type="journal article" date="2022" name="G3 (Bethesda)">
        <title>Whole-genome sequence and methylome profiling of the almond [Prunus dulcis (Mill.) D.A. Webb] cultivar 'Nonpareil'.</title>
        <authorList>
            <person name="D'Amico-Willman K.M."/>
            <person name="Ouma W.Z."/>
            <person name="Meulia T."/>
            <person name="Sideli G.M."/>
            <person name="Gradziel T.M."/>
            <person name="Fresnedo-Ramirez J."/>
        </authorList>
    </citation>
    <scope>NUCLEOTIDE SEQUENCE [LARGE SCALE GENOMIC DNA]</scope>
    <source>
        <strain evidence="1">Clone GOH B32 T37-40</strain>
    </source>
</reference>
<dbReference type="EMBL" id="JAJFAZ020000004">
    <property type="protein sequence ID" value="KAI5332094.1"/>
    <property type="molecule type" value="Genomic_DNA"/>
</dbReference>
<dbReference type="Proteomes" id="UP001054821">
    <property type="component" value="Chromosome 4"/>
</dbReference>
<dbReference type="Gene3D" id="3.40.462.20">
    <property type="match status" value="1"/>
</dbReference>
<gene>
    <name evidence="1" type="ORF">L3X38_022222</name>
</gene>
<sequence length="95" mass="10735">MRISLVNSPSSAGLKSVQAIQDSGSIIHWRFPELGLQQTDCHEVRWVQATVFWAENLIGTPTDVLLDKPTEPATFYVQKQVSHVLLHRITFSSFK</sequence>
<dbReference type="Gene3D" id="3.30.465.10">
    <property type="match status" value="1"/>
</dbReference>